<dbReference type="GO" id="GO:0042597">
    <property type="term" value="C:periplasmic space"/>
    <property type="evidence" value="ECO:0007669"/>
    <property type="project" value="UniProtKB-SubCell"/>
</dbReference>
<dbReference type="InterPro" id="IPR018950">
    <property type="entry name" value="DiS-bond_isomerase_DsbC/G_N"/>
</dbReference>
<feature type="transmembrane region" description="Helical" evidence="8">
    <location>
        <begin position="72"/>
        <end position="89"/>
    </location>
</feature>
<keyword evidence="4" id="KW-0574">Periplasm</keyword>
<keyword evidence="8" id="KW-1133">Transmembrane helix</keyword>
<dbReference type="Gene3D" id="3.40.30.10">
    <property type="entry name" value="Glutaredoxin"/>
    <property type="match status" value="1"/>
</dbReference>
<evidence type="ECO:0000256" key="3">
    <source>
        <dbReference type="ARBA" id="ARBA00022729"/>
    </source>
</evidence>
<gene>
    <name evidence="10" type="ORF">ENJ40_01995</name>
</gene>
<dbReference type="PANTHER" id="PTHR35272:SF3">
    <property type="entry name" value="THIOL:DISULFIDE INTERCHANGE PROTEIN DSBC"/>
    <property type="match status" value="1"/>
</dbReference>
<accession>A0A7C3CJS5</accession>
<feature type="domain" description="Thioredoxin" evidence="9">
    <location>
        <begin position="144"/>
        <end position="313"/>
    </location>
</feature>
<dbReference type="Pfam" id="PF10411">
    <property type="entry name" value="DsbC_N"/>
    <property type="match status" value="1"/>
</dbReference>
<evidence type="ECO:0000256" key="8">
    <source>
        <dbReference type="SAM" id="Phobius"/>
    </source>
</evidence>
<dbReference type="Gene3D" id="3.10.450.70">
    <property type="entry name" value="Disulphide bond isomerase, DsbC/G, N-terminal"/>
    <property type="match status" value="1"/>
</dbReference>
<dbReference type="PROSITE" id="PS51352">
    <property type="entry name" value="THIOREDOXIN_2"/>
    <property type="match status" value="1"/>
</dbReference>
<keyword evidence="5" id="KW-1015">Disulfide bond</keyword>
<dbReference type="InterPro" id="IPR013766">
    <property type="entry name" value="Thioredoxin_domain"/>
</dbReference>
<dbReference type="EMBL" id="DRMH01000020">
    <property type="protein sequence ID" value="HFC97216.1"/>
    <property type="molecule type" value="Genomic_DNA"/>
</dbReference>
<dbReference type="AlphaFoldDB" id="A0A7C3CJS5"/>
<evidence type="ECO:0000313" key="10">
    <source>
        <dbReference type="EMBL" id="HFC97216.1"/>
    </source>
</evidence>
<keyword evidence="8" id="KW-0812">Transmembrane</keyword>
<keyword evidence="8" id="KW-0472">Membrane</keyword>
<evidence type="ECO:0000259" key="9">
    <source>
        <dbReference type="PROSITE" id="PS51352"/>
    </source>
</evidence>
<proteinExistence type="inferred from homology"/>
<dbReference type="Proteomes" id="UP000886043">
    <property type="component" value="Unassembled WGS sequence"/>
</dbReference>
<evidence type="ECO:0000256" key="7">
    <source>
        <dbReference type="SAM" id="MobiDB-lite"/>
    </source>
</evidence>
<evidence type="ECO:0000256" key="6">
    <source>
        <dbReference type="ARBA" id="ARBA00023284"/>
    </source>
</evidence>
<comment type="caution">
    <text evidence="10">The sequence shown here is derived from an EMBL/GenBank/DDBJ whole genome shotgun (WGS) entry which is preliminary data.</text>
</comment>
<dbReference type="PANTHER" id="PTHR35272">
    <property type="entry name" value="THIOL:DISULFIDE INTERCHANGE PROTEIN DSBC-RELATED"/>
    <property type="match status" value="1"/>
</dbReference>
<dbReference type="InterPro" id="IPR009094">
    <property type="entry name" value="DiS-bond_isomerase_DsbC/G_N_sf"/>
</dbReference>
<reference evidence="10" key="1">
    <citation type="journal article" date="2020" name="mSystems">
        <title>Genome- and Community-Level Interaction Insights into Carbon Utilization and Element Cycling Functions of Hydrothermarchaeota in Hydrothermal Sediment.</title>
        <authorList>
            <person name="Zhou Z."/>
            <person name="Liu Y."/>
            <person name="Xu W."/>
            <person name="Pan J."/>
            <person name="Luo Z.H."/>
            <person name="Li M."/>
        </authorList>
    </citation>
    <scope>NUCLEOTIDE SEQUENCE [LARGE SCALE GENOMIC DNA]</scope>
    <source>
        <strain evidence="10">HyVt-483</strain>
    </source>
</reference>
<organism evidence="10">
    <name type="scientific">Thermosulfurimonas dismutans</name>
    <dbReference type="NCBI Taxonomy" id="999894"/>
    <lineage>
        <taxon>Bacteria</taxon>
        <taxon>Pseudomonadati</taxon>
        <taxon>Thermodesulfobacteriota</taxon>
        <taxon>Thermodesulfobacteria</taxon>
        <taxon>Thermodesulfobacteriales</taxon>
        <taxon>Thermodesulfobacteriaceae</taxon>
        <taxon>Thermosulfurimonas</taxon>
    </lineage>
</organism>
<dbReference type="CDD" id="cd03020">
    <property type="entry name" value="DsbA_DsbC_DsbG"/>
    <property type="match status" value="1"/>
</dbReference>
<dbReference type="SUPFAM" id="SSF52833">
    <property type="entry name" value="Thioredoxin-like"/>
    <property type="match status" value="1"/>
</dbReference>
<dbReference type="InterPro" id="IPR036249">
    <property type="entry name" value="Thioredoxin-like_sf"/>
</dbReference>
<keyword evidence="6" id="KW-0676">Redox-active center</keyword>
<dbReference type="SUPFAM" id="SSF54423">
    <property type="entry name" value="DsbC/DsbG N-terminal domain-like"/>
    <property type="match status" value="1"/>
</dbReference>
<feature type="region of interest" description="Disordered" evidence="7">
    <location>
        <begin position="1"/>
        <end position="24"/>
    </location>
</feature>
<dbReference type="InterPro" id="IPR051470">
    <property type="entry name" value="Thiol:disulfide_interchange"/>
</dbReference>
<keyword evidence="3" id="KW-0732">Signal</keyword>
<evidence type="ECO:0000256" key="2">
    <source>
        <dbReference type="ARBA" id="ARBA00009813"/>
    </source>
</evidence>
<dbReference type="InterPro" id="IPR012336">
    <property type="entry name" value="Thioredoxin-like_fold"/>
</dbReference>
<sequence>MMRGGNGSGQKDLGGHRNRPGSKKMPFTKHLSCLLLKFGPTLTQFFRITTLYTPPGRWYLGLKRRSAMRFKGYIWIAGLFLWLSGAAGACPTPQKVQQLLRNLTPGNLKILSVRPSPVKGLCEVTLRQGTRKGVTYIDESGRYLVAGRIIEIAKRRDLTGERISELNRVKLTPQQLQKLRQYVAFSAGKGPEVFFIIDPDCPFCKKAERILWQLIQENKVRVNVVFFPLEQLHPRAKQKAIALICEKKGFEDLVAGYQGTKECREGKDKVEEGARFVKSLGIRGTPTYVFPSGLTHSGVLSREQLLKLLKNAS</sequence>
<dbReference type="InterPro" id="IPR033954">
    <property type="entry name" value="DiS-bond_Isoase_DsbC/G"/>
</dbReference>
<evidence type="ECO:0000256" key="5">
    <source>
        <dbReference type="ARBA" id="ARBA00023157"/>
    </source>
</evidence>
<evidence type="ECO:0000256" key="4">
    <source>
        <dbReference type="ARBA" id="ARBA00022764"/>
    </source>
</evidence>
<name>A0A7C3CJS5_9BACT</name>
<comment type="subcellular location">
    <subcellularLocation>
        <location evidence="1">Periplasm</location>
    </subcellularLocation>
</comment>
<comment type="similarity">
    <text evidence="2">Belongs to the thioredoxin family. DsbC subfamily.</text>
</comment>
<evidence type="ECO:0000256" key="1">
    <source>
        <dbReference type="ARBA" id="ARBA00004418"/>
    </source>
</evidence>
<protein>
    <submittedName>
        <fullName evidence="10">DsbC family protein</fullName>
    </submittedName>
</protein>
<dbReference type="Pfam" id="PF13098">
    <property type="entry name" value="Thioredoxin_2"/>
    <property type="match status" value="1"/>
</dbReference>